<feature type="chain" id="PRO_5007502409" description="beta-lactamase" evidence="4">
    <location>
        <begin position="23"/>
        <end position="384"/>
    </location>
</feature>
<dbReference type="InterPro" id="IPR000871">
    <property type="entry name" value="Beta-lactam_class-A"/>
</dbReference>
<proteinExistence type="inferred from homology"/>
<feature type="signal peptide" evidence="4">
    <location>
        <begin position="1"/>
        <end position="22"/>
    </location>
</feature>
<evidence type="ECO:0000256" key="1">
    <source>
        <dbReference type="ARBA" id="ARBA00001526"/>
    </source>
</evidence>
<dbReference type="InterPro" id="IPR012338">
    <property type="entry name" value="Beta-lactam/transpept-like"/>
</dbReference>
<dbReference type="PRINTS" id="PR00118">
    <property type="entry name" value="BLACTAMASEA"/>
</dbReference>
<dbReference type="EMBL" id="CP013342">
    <property type="protein sequence ID" value="AMU93964.1"/>
    <property type="molecule type" value="Genomic_DNA"/>
</dbReference>
<protein>
    <recommendedName>
        <fullName evidence="3">beta-lactamase</fullName>
        <ecNumber evidence="3">3.5.2.6</ecNumber>
    </recommendedName>
</protein>
<gene>
    <name evidence="6" type="ORF">AOA14_05025</name>
</gene>
<dbReference type="GO" id="GO:0030655">
    <property type="term" value="P:beta-lactam antibiotic catabolic process"/>
    <property type="evidence" value="ECO:0007669"/>
    <property type="project" value="InterPro"/>
</dbReference>
<accession>A0A142VW12</accession>
<dbReference type="PANTHER" id="PTHR35333">
    <property type="entry name" value="BETA-LACTAMASE"/>
    <property type="match status" value="1"/>
</dbReference>
<reference evidence="6 7" key="2">
    <citation type="journal article" date="2016" name="Genome Announc.">
        <title>Complete Genome Sequence of Sphingopyxis terrae Strain 203-1 (NBRC 111660), a Polyethylene Glycol Degrader.</title>
        <authorList>
            <person name="Ohtsubo Y."/>
            <person name="Nonoyama S."/>
            <person name="Nagata Y."/>
            <person name="Numata M."/>
            <person name="Tsuchikane K."/>
            <person name="Hosoyama A."/>
            <person name="Yamazoe A."/>
            <person name="Tsuda M."/>
            <person name="Fujita N."/>
            <person name="Kawai F."/>
        </authorList>
    </citation>
    <scope>NUCLEOTIDE SEQUENCE [LARGE SCALE GENOMIC DNA]</scope>
    <source>
        <strain evidence="6 7">203-1</strain>
    </source>
</reference>
<dbReference type="PANTHER" id="PTHR35333:SF3">
    <property type="entry name" value="BETA-LACTAMASE-TYPE TRANSPEPTIDASE FOLD CONTAINING PROTEIN"/>
    <property type="match status" value="1"/>
</dbReference>
<name>A0A142VW12_9SPHN</name>
<organism evidence="6 7">
    <name type="scientific">Sphingopyxis terrae subsp. terrae NBRC 15098</name>
    <dbReference type="NCBI Taxonomy" id="1219058"/>
    <lineage>
        <taxon>Bacteria</taxon>
        <taxon>Pseudomonadati</taxon>
        <taxon>Pseudomonadota</taxon>
        <taxon>Alphaproteobacteria</taxon>
        <taxon>Sphingomonadales</taxon>
        <taxon>Sphingomonadaceae</taxon>
        <taxon>Sphingopyxis</taxon>
    </lineage>
</organism>
<dbReference type="Proteomes" id="UP000076234">
    <property type="component" value="Chromosome"/>
</dbReference>
<keyword evidence="6" id="KW-0378">Hydrolase</keyword>
<comment type="similarity">
    <text evidence="2">Belongs to the class-A beta-lactamase family.</text>
</comment>
<dbReference type="Pfam" id="PF13354">
    <property type="entry name" value="Beta-lactamase2"/>
    <property type="match status" value="1"/>
</dbReference>
<sequence>MMALGFSSRRLLGMAIGGMALAGCVSGAALVPTPRQAQTAPRGAVSVPIGPPVSTATPARAVNAPPEDVVDPGFRRPPSGLSDRISQLWRTFPGKTGIAVQRIDGEWSFSERGGELFPQQSVSKLWVAMTVLDAVDQGKLSLDRRVDIGPNDLTLFHQPLAARVRSEGKVTMSVRDLIETAITHSDNTANDSLLRTVGGPEAVRRFIAKKDLGSIRFGPGERLLQSATAGLAWQQSYSRGNAFQQARAALPDSTRKSAREAYLANPMDGAAPAAIASALTRLARGALLSPESTQYLMSVMSRTRSGPKRLKAGLPSGWDFMHKTGTGQDYKGETAGYNDIGIATAPDGTRYAIVVMLGDTSASIPARMALMQAVSGAVAEFHGK</sequence>
<feature type="domain" description="Beta-lactamase class A catalytic" evidence="5">
    <location>
        <begin position="97"/>
        <end position="356"/>
    </location>
</feature>
<dbReference type="GO" id="GO:0046677">
    <property type="term" value="P:response to antibiotic"/>
    <property type="evidence" value="ECO:0007669"/>
    <property type="project" value="InterPro"/>
</dbReference>
<evidence type="ECO:0000256" key="3">
    <source>
        <dbReference type="ARBA" id="ARBA00012865"/>
    </source>
</evidence>
<comment type="catalytic activity">
    <reaction evidence="1">
        <text>a beta-lactam + H2O = a substituted beta-amino acid</text>
        <dbReference type="Rhea" id="RHEA:20401"/>
        <dbReference type="ChEBI" id="CHEBI:15377"/>
        <dbReference type="ChEBI" id="CHEBI:35627"/>
        <dbReference type="ChEBI" id="CHEBI:140347"/>
        <dbReference type="EC" id="3.5.2.6"/>
    </reaction>
</comment>
<dbReference type="GO" id="GO:0008800">
    <property type="term" value="F:beta-lactamase activity"/>
    <property type="evidence" value="ECO:0007669"/>
    <property type="project" value="UniProtKB-EC"/>
</dbReference>
<dbReference type="SUPFAM" id="SSF56601">
    <property type="entry name" value="beta-lactamase/transpeptidase-like"/>
    <property type="match status" value="1"/>
</dbReference>
<evidence type="ECO:0000256" key="4">
    <source>
        <dbReference type="SAM" id="SignalP"/>
    </source>
</evidence>
<dbReference type="AlphaFoldDB" id="A0A142VW12"/>
<dbReference type="InterPro" id="IPR045155">
    <property type="entry name" value="Beta-lactam_cat"/>
</dbReference>
<dbReference type="EC" id="3.5.2.6" evidence="3"/>
<dbReference type="NCBIfam" id="NF033103">
    <property type="entry name" value="bla_class_A"/>
    <property type="match status" value="1"/>
</dbReference>
<evidence type="ECO:0000313" key="6">
    <source>
        <dbReference type="EMBL" id="AMU93964.1"/>
    </source>
</evidence>
<dbReference type="KEGG" id="ster:AOA14_05025"/>
<dbReference type="Gene3D" id="3.40.710.10">
    <property type="entry name" value="DD-peptidase/beta-lactamase superfamily"/>
    <property type="match status" value="1"/>
</dbReference>
<dbReference type="STRING" id="1219058.AOA14_05025"/>
<evidence type="ECO:0000256" key="2">
    <source>
        <dbReference type="ARBA" id="ARBA00009009"/>
    </source>
</evidence>
<reference evidence="7" key="1">
    <citation type="submission" date="2015-11" db="EMBL/GenBank/DDBJ databases">
        <title>Complete genome sequence of a polyethylene glycol-degrading strain Sphingopyxis terrae strain 203-1 (NBRC 15098).</title>
        <authorList>
            <person name="Yoshiyuki O."/>
            <person name="Shouta N."/>
            <person name="Nagata Y."/>
            <person name="Numata M."/>
            <person name="Tsuchikane K."/>
            <person name="Hosoyama A."/>
            <person name="Yamazoe A."/>
            <person name="Tsuda M."/>
            <person name="Fujita N."/>
            <person name="Kawai F."/>
        </authorList>
    </citation>
    <scope>NUCLEOTIDE SEQUENCE [LARGE SCALE GENOMIC DNA]</scope>
    <source>
        <strain evidence="7">203-1</strain>
    </source>
</reference>
<keyword evidence="4" id="KW-0732">Signal</keyword>
<evidence type="ECO:0000313" key="7">
    <source>
        <dbReference type="Proteomes" id="UP000076234"/>
    </source>
</evidence>
<evidence type="ECO:0000259" key="5">
    <source>
        <dbReference type="Pfam" id="PF13354"/>
    </source>
</evidence>